<sequence>MVVKANPIPTFYYEGLPPKAELKKLPLTRPKSPNLTRRKSCGDAVNSTQDEKAKTCCRAHRHSFGNHMERCNTTNEVKSSGQNSNSNGTRKRRRYSCLVGVVFVARMLARVMDQQTVGIAPTRAFMEKQRLFLPCSSHSHHRICTQVKIRSLKCSSRGISVVCRTGSSGHRRNPDFSRQSHGAITLLSGSTKFQAAAAPGPKEKENVELFRKEQAKLQERVAVNEYKKTEASQGKGKESETVVEQVIVRILPLLVSVSDSVLEFNGGSETDDAELSDCTLLAITLATGVRIAHKTPIRKALFDAHALHMSYAPFGIRASTSSWEISPVSMAGGHGRGRHEQVPNEEAQRRDRSVQDVMIADLQREVAELTQRLAKQDLEDREASDHDTNSIFENPYHNRAGFRGAGFREHRGLEERHGDLGFRVDLPEFSGTLQAEGFVDWINEVERIFEYKEVPDRVKVKLIAIKLKGRASAWWEQLRRSRERQGKAKITDWEKMKKKMKGHFLPFGYTQTLFLALKTRILQVLQVLKPSNKLSFSASNLLALRLSSSRRTPPPISY</sequence>
<organism evidence="3 4">
    <name type="scientific">Hibiscus syriacus</name>
    <name type="common">Rose of Sharon</name>
    <dbReference type="NCBI Taxonomy" id="106335"/>
    <lineage>
        <taxon>Eukaryota</taxon>
        <taxon>Viridiplantae</taxon>
        <taxon>Streptophyta</taxon>
        <taxon>Embryophyta</taxon>
        <taxon>Tracheophyta</taxon>
        <taxon>Spermatophyta</taxon>
        <taxon>Magnoliopsida</taxon>
        <taxon>eudicotyledons</taxon>
        <taxon>Gunneridae</taxon>
        <taxon>Pentapetalae</taxon>
        <taxon>rosids</taxon>
        <taxon>malvids</taxon>
        <taxon>Malvales</taxon>
        <taxon>Malvaceae</taxon>
        <taxon>Malvoideae</taxon>
        <taxon>Hibiscus</taxon>
    </lineage>
</organism>
<keyword evidence="4" id="KW-1185">Reference proteome</keyword>
<dbReference type="PANTHER" id="PTHR46372:SF6">
    <property type="entry name" value="PROTEIN WVD2-LIKE 1"/>
    <property type="match status" value="1"/>
</dbReference>
<feature type="region of interest" description="Disordered" evidence="1">
    <location>
        <begin position="329"/>
        <end position="353"/>
    </location>
</feature>
<evidence type="ECO:0000313" key="3">
    <source>
        <dbReference type="EMBL" id="KAE8691269.1"/>
    </source>
</evidence>
<gene>
    <name evidence="3" type="ORF">F3Y22_tig00110890pilonHSYRG00356</name>
</gene>
<dbReference type="Pfam" id="PF03732">
    <property type="entry name" value="Retrotrans_gag"/>
    <property type="match status" value="1"/>
</dbReference>
<dbReference type="Proteomes" id="UP000436088">
    <property type="component" value="Unassembled WGS sequence"/>
</dbReference>
<dbReference type="GO" id="GO:0008017">
    <property type="term" value="F:microtubule binding"/>
    <property type="evidence" value="ECO:0007669"/>
    <property type="project" value="InterPro"/>
</dbReference>
<protein>
    <recommendedName>
        <fullName evidence="2">Retrotransposon gag domain-containing protein</fullName>
    </recommendedName>
</protein>
<evidence type="ECO:0000313" key="4">
    <source>
        <dbReference type="Proteomes" id="UP000436088"/>
    </source>
</evidence>
<evidence type="ECO:0000256" key="1">
    <source>
        <dbReference type="SAM" id="MobiDB-lite"/>
    </source>
</evidence>
<feature type="compositionally biased region" description="Polar residues" evidence="1">
    <location>
        <begin position="71"/>
        <end position="88"/>
    </location>
</feature>
<dbReference type="PANTHER" id="PTHR46372">
    <property type="entry name" value="PROTEIN WVD2-LIKE 3"/>
    <property type="match status" value="1"/>
</dbReference>
<dbReference type="EMBL" id="VEPZ02001149">
    <property type="protein sequence ID" value="KAE8691269.1"/>
    <property type="molecule type" value="Genomic_DNA"/>
</dbReference>
<dbReference type="InterPro" id="IPR005162">
    <property type="entry name" value="Retrotrans_gag_dom"/>
</dbReference>
<feature type="region of interest" description="Disordered" evidence="1">
    <location>
        <begin position="70"/>
        <end position="91"/>
    </location>
</feature>
<feature type="domain" description="Retrotransposon gag" evidence="2">
    <location>
        <begin position="461"/>
        <end position="513"/>
    </location>
</feature>
<dbReference type="AlphaFoldDB" id="A0A6A2ZIV4"/>
<comment type="caution">
    <text evidence="3">The sequence shown here is derived from an EMBL/GenBank/DDBJ whole genome shotgun (WGS) entry which is preliminary data.</text>
</comment>
<reference evidence="3" key="1">
    <citation type="submission" date="2019-09" db="EMBL/GenBank/DDBJ databases">
        <title>Draft genome information of white flower Hibiscus syriacus.</title>
        <authorList>
            <person name="Kim Y.-M."/>
        </authorList>
    </citation>
    <scope>NUCLEOTIDE SEQUENCE [LARGE SCALE GENOMIC DNA]</scope>
    <source>
        <strain evidence="3">YM2019G1</strain>
    </source>
</reference>
<proteinExistence type="predicted"/>
<accession>A0A6A2ZIV4</accession>
<feature type="compositionally biased region" description="Basic and acidic residues" evidence="1">
    <location>
        <begin position="338"/>
        <end position="353"/>
    </location>
</feature>
<name>A0A6A2ZIV4_HIBSY</name>
<dbReference type="GO" id="GO:0000226">
    <property type="term" value="P:microtubule cytoskeleton organization"/>
    <property type="evidence" value="ECO:0007669"/>
    <property type="project" value="InterPro"/>
</dbReference>
<dbReference type="InterPro" id="IPR044806">
    <property type="entry name" value="WVD2/WDL1-4"/>
</dbReference>
<evidence type="ECO:0000259" key="2">
    <source>
        <dbReference type="Pfam" id="PF03732"/>
    </source>
</evidence>